<keyword evidence="2" id="KW-1185">Reference proteome</keyword>
<sequence length="253" mass="28153">MVKYILNMGSVDKPPLPTKRMNDLADDLKVDPRTVRRKTEALFGKMADIILAGTWARDGDGHHGSGWYVELLDVVLRLDVEPMQSIERRTIVATRDGLEEVVNSVDLVPRKADPLSGQGVPRTEVTFGAVAGPDDTISGVNLQSRIMLPRRLAMGERHTYGVVITSTPTAPHYVCIPLRRFNRFRLTVRFDQRHLPSTIWALDGVTSRQIDLRQPSDVLLAPDRAGEVARSFDGLRRGVAYGIQWLSMTSEAG</sequence>
<evidence type="ECO:0000313" key="1">
    <source>
        <dbReference type="EMBL" id="TDV40134.1"/>
    </source>
</evidence>
<reference evidence="1 2" key="1">
    <citation type="submission" date="2019-03" db="EMBL/GenBank/DDBJ databases">
        <title>Genomic Encyclopedia of Archaeal and Bacterial Type Strains, Phase II (KMG-II): from individual species to whole genera.</title>
        <authorList>
            <person name="Goeker M."/>
        </authorList>
    </citation>
    <scope>NUCLEOTIDE SEQUENCE [LARGE SCALE GENOMIC DNA]</scope>
    <source>
        <strain evidence="1 2">DSM 45499</strain>
    </source>
</reference>
<gene>
    <name evidence="1" type="ORF">CLV71_124153</name>
</gene>
<evidence type="ECO:0000313" key="2">
    <source>
        <dbReference type="Proteomes" id="UP000294927"/>
    </source>
</evidence>
<dbReference type="AlphaFoldDB" id="A0A4R7UVQ5"/>
<name>A0A4R7UVQ5_9PSEU</name>
<protein>
    <submittedName>
        <fullName evidence="1">Uncharacterized protein</fullName>
    </submittedName>
</protein>
<organism evidence="1 2">
    <name type="scientific">Actinophytocola oryzae</name>
    <dbReference type="NCBI Taxonomy" id="502181"/>
    <lineage>
        <taxon>Bacteria</taxon>
        <taxon>Bacillati</taxon>
        <taxon>Actinomycetota</taxon>
        <taxon>Actinomycetes</taxon>
        <taxon>Pseudonocardiales</taxon>
        <taxon>Pseudonocardiaceae</taxon>
    </lineage>
</organism>
<accession>A0A4R7UVQ5</accession>
<dbReference type="EMBL" id="SOCP01000024">
    <property type="protein sequence ID" value="TDV40134.1"/>
    <property type="molecule type" value="Genomic_DNA"/>
</dbReference>
<dbReference type="Proteomes" id="UP000294927">
    <property type="component" value="Unassembled WGS sequence"/>
</dbReference>
<proteinExistence type="predicted"/>
<comment type="caution">
    <text evidence="1">The sequence shown here is derived from an EMBL/GenBank/DDBJ whole genome shotgun (WGS) entry which is preliminary data.</text>
</comment>